<dbReference type="Proteomes" id="UP000807115">
    <property type="component" value="Chromosome 8"/>
</dbReference>
<sequence>MVVGEVRASGATTVMAPSPPAPTTSWRGVLGCSLLAGMQGLAPSNPGTTWYSVPSSGGGTRCFDGELVREAAGISTIGVCFSVGCKYVVRGLEHPYELKRILTPIQAKNIYVLQIIMQMDR</sequence>
<accession>A0A921U7Z2</accession>
<organism evidence="1 2">
    <name type="scientific">Sorghum bicolor</name>
    <name type="common">Sorghum</name>
    <name type="synonym">Sorghum vulgare</name>
    <dbReference type="NCBI Taxonomy" id="4558"/>
    <lineage>
        <taxon>Eukaryota</taxon>
        <taxon>Viridiplantae</taxon>
        <taxon>Streptophyta</taxon>
        <taxon>Embryophyta</taxon>
        <taxon>Tracheophyta</taxon>
        <taxon>Spermatophyta</taxon>
        <taxon>Magnoliopsida</taxon>
        <taxon>Liliopsida</taxon>
        <taxon>Poales</taxon>
        <taxon>Poaceae</taxon>
        <taxon>PACMAD clade</taxon>
        <taxon>Panicoideae</taxon>
        <taxon>Andropogonodae</taxon>
        <taxon>Andropogoneae</taxon>
        <taxon>Sorghinae</taxon>
        <taxon>Sorghum</taxon>
    </lineage>
</organism>
<evidence type="ECO:0000313" key="2">
    <source>
        <dbReference type="Proteomes" id="UP000807115"/>
    </source>
</evidence>
<dbReference type="EMBL" id="CM027687">
    <property type="protein sequence ID" value="KAG0521126.1"/>
    <property type="molecule type" value="Genomic_DNA"/>
</dbReference>
<reference evidence="1" key="1">
    <citation type="journal article" date="2019" name="BMC Genomics">
        <title>A new reference genome for Sorghum bicolor reveals high levels of sequence similarity between sweet and grain genotypes: implications for the genetics of sugar metabolism.</title>
        <authorList>
            <person name="Cooper E.A."/>
            <person name="Brenton Z.W."/>
            <person name="Flinn B.S."/>
            <person name="Jenkins J."/>
            <person name="Shu S."/>
            <person name="Flowers D."/>
            <person name="Luo F."/>
            <person name="Wang Y."/>
            <person name="Xia P."/>
            <person name="Barry K."/>
            <person name="Daum C."/>
            <person name="Lipzen A."/>
            <person name="Yoshinaga Y."/>
            <person name="Schmutz J."/>
            <person name="Saski C."/>
            <person name="Vermerris W."/>
            <person name="Kresovich S."/>
        </authorList>
    </citation>
    <scope>NUCLEOTIDE SEQUENCE</scope>
</reference>
<comment type="caution">
    <text evidence="1">The sequence shown here is derived from an EMBL/GenBank/DDBJ whole genome shotgun (WGS) entry which is preliminary data.</text>
</comment>
<reference evidence="1" key="2">
    <citation type="submission" date="2020-10" db="EMBL/GenBank/DDBJ databases">
        <authorList>
            <person name="Cooper E.A."/>
            <person name="Brenton Z.W."/>
            <person name="Flinn B.S."/>
            <person name="Jenkins J."/>
            <person name="Shu S."/>
            <person name="Flowers D."/>
            <person name="Luo F."/>
            <person name="Wang Y."/>
            <person name="Xia P."/>
            <person name="Barry K."/>
            <person name="Daum C."/>
            <person name="Lipzen A."/>
            <person name="Yoshinaga Y."/>
            <person name="Schmutz J."/>
            <person name="Saski C."/>
            <person name="Vermerris W."/>
            <person name="Kresovich S."/>
        </authorList>
    </citation>
    <scope>NUCLEOTIDE SEQUENCE</scope>
</reference>
<dbReference type="AlphaFoldDB" id="A0A921U7Z2"/>
<gene>
    <name evidence="1" type="ORF">BDA96_08G134300</name>
</gene>
<protein>
    <submittedName>
        <fullName evidence="1">Uncharacterized protein</fullName>
    </submittedName>
</protein>
<proteinExistence type="predicted"/>
<name>A0A921U7Z2_SORBI</name>
<evidence type="ECO:0000313" key="1">
    <source>
        <dbReference type="EMBL" id="KAG0521126.1"/>
    </source>
</evidence>